<dbReference type="STRING" id="765420.OSCT_2954"/>
<reference evidence="2 3" key="1">
    <citation type="journal article" date="2011" name="J. Bacteriol.">
        <title>Draft genome sequence of the anoxygenic filamentous phototrophic bacterium Oscillochloris trichoides subsp. DG-6.</title>
        <authorList>
            <person name="Kuznetsov B.B."/>
            <person name="Ivanovsky R.N."/>
            <person name="Keppen O.I."/>
            <person name="Sukhacheva M.V."/>
            <person name="Bumazhkin B.K."/>
            <person name="Patutina E.O."/>
            <person name="Beletsky A.V."/>
            <person name="Mardanov A.V."/>
            <person name="Baslerov R.V."/>
            <person name="Panteleeva A.N."/>
            <person name="Kolganova T.V."/>
            <person name="Ravin N.V."/>
            <person name="Skryabin K.G."/>
        </authorList>
    </citation>
    <scope>NUCLEOTIDE SEQUENCE [LARGE SCALE GENOMIC DNA]</scope>
    <source>
        <strain evidence="2 3">DG-6</strain>
    </source>
</reference>
<evidence type="ECO:0000259" key="1">
    <source>
        <dbReference type="PROSITE" id="PS50819"/>
    </source>
</evidence>
<dbReference type="EMBL" id="ADVR01000122">
    <property type="protein sequence ID" value="EFO79121.1"/>
    <property type="molecule type" value="Genomic_DNA"/>
</dbReference>
<dbReference type="eggNOG" id="COG1372">
    <property type="taxonomic scope" value="Bacteria"/>
</dbReference>
<dbReference type="SUPFAM" id="SSF55608">
    <property type="entry name" value="Homing endonucleases"/>
    <property type="match status" value="1"/>
</dbReference>
<comment type="caution">
    <text evidence="2">The sequence shown here is derived from an EMBL/GenBank/DDBJ whole genome shotgun (WGS) entry which is preliminary data.</text>
</comment>
<dbReference type="PROSITE" id="PS50819">
    <property type="entry name" value="INTEIN_ENDONUCLEASE"/>
    <property type="match status" value="1"/>
</dbReference>
<dbReference type="AlphaFoldDB" id="E1II03"/>
<dbReference type="Proteomes" id="UP000054010">
    <property type="component" value="Unassembled WGS sequence"/>
</dbReference>
<evidence type="ECO:0000313" key="2">
    <source>
        <dbReference type="EMBL" id="EFO79121.1"/>
    </source>
</evidence>
<sequence>MFYWRTIMPRIARPIDFFRVWSPEMAYVLGYWWADGCMYIKPSTTAHEVKFASKDRVHLDLIAQVIGQIHHTRPVTKGSDCYDMAYCSKEMYNDLLALGGTPHKSRTTTMPEVPRHLLPHFVRGCVDGDGTLVWNGDRPVVQLYSASSALLAGLGEEVAAVTGIPAPHIVANRELYYIKWSTIRAKCLAAWLYVEHPGLALERKAAIAATFLHWQPKKRPERGTITEEMRVQFCAYLPPQE</sequence>
<keyword evidence="3" id="KW-1185">Reference proteome</keyword>
<proteinExistence type="predicted"/>
<protein>
    <recommendedName>
        <fullName evidence="1">DOD-type homing endonuclease domain-containing protein</fullName>
    </recommendedName>
</protein>
<feature type="domain" description="DOD-type homing endonuclease" evidence="1">
    <location>
        <begin position="28"/>
        <end position="164"/>
    </location>
</feature>
<dbReference type="GO" id="GO:0004519">
    <property type="term" value="F:endonuclease activity"/>
    <property type="evidence" value="ECO:0007669"/>
    <property type="project" value="InterPro"/>
</dbReference>
<name>E1II03_9CHLR</name>
<accession>E1II03</accession>
<evidence type="ECO:0000313" key="3">
    <source>
        <dbReference type="Proteomes" id="UP000054010"/>
    </source>
</evidence>
<dbReference type="InterPro" id="IPR004042">
    <property type="entry name" value="Intein_endonuc_central"/>
</dbReference>
<dbReference type="InterPro" id="IPR027434">
    <property type="entry name" value="Homing_endonucl"/>
</dbReference>
<dbReference type="HOGENOM" id="CLU_1150943_0_0_0"/>
<organism evidence="2 3">
    <name type="scientific">Oscillochloris trichoides DG-6</name>
    <dbReference type="NCBI Taxonomy" id="765420"/>
    <lineage>
        <taxon>Bacteria</taxon>
        <taxon>Bacillati</taxon>
        <taxon>Chloroflexota</taxon>
        <taxon>Chloroflexia</taxon>
        <taxon>Chloroflexales</taxon>
        <taxon>Chloroflexineae</taxon>
        <taxon>Oscillochloridaceae</taxon>
        <taxon>Oscillochloris</taxon>
    </lineage>
</organism>
<gene>
    <name evidence="2" type="ORF">OSCT_2954</name>
</gene>
<dbReference type="Gene3D" id="3.10.28.10">
    <property type="entry name" value="Homing endonucleases"/>
    <property type="match status" value="1"/>
</dbReference>